<proteinExistence type="predicted"/>
<dbReference type="PANTHER" id="PTHR33119:SF1">
    <property type="entry name" value="FE2OG DIOXYGENASE DOMAIN-CONTAINING PROTEIN"/>
    <property type="match status" value="1"/>
</dbReference>
<dbReference type="EMBL" id="CAXAQS010000792">
    <property type="protein sequence ID" value="CAK9253188.1"/>
    <property type="molecule type" value="Genomic_DNA"/>
</dbReference>
<feature type="domain" description="DUF4246" evidence="1">
    <location>
        <begin position="256"/>
        <end position="411"/>
    </location>
</feature>
<organism evidence="2 3">
    <name type="scientific">Sphagnum jensenii</name>
    <dbReference type="NCBI Taxonomy" id="128206"/>
    <lineage>
        <taxon>Eukaryota</taxon>
        <taxon>Viridiplantae</taxon>
        <taxon>Streptophyta</taxon>
        <taxon>Embryophyta</taxon>
        <taxon>Bryophyta</taxon>
        <taxon>Sphagnophytina</taxon>
        <taxon>Sphagnopsida</taxon>
        <taxon>Sphagnales</taxon>
        <taxon>Sphagnaceae</taxon>
        <taxon>Sphagnum</taxon>
    </lineage>
</organism>
<evidence type="ECO:0000313" key="2">
    <source>
        <dbReference type="EMBL" id="CAK9253188.1"/>
    </source>
</evidence>
<keyword evidence="3" id="KW-1185">Reference proteome</keyword>
<dbReference type="Pfam" id="PF14033">
    <property type="entry name" value="DUF4246"/>
    <property type="match status" value="1"/>
</dbReference>
<evidence type="ECO:0000313" key="3">
    <source>
        <dbReference type="Proteomes" id="UP001497444"/>
    </source>
</evidence>
<name>A0ABP0VFF9_9BRYO</name>
<comment type="caution">
    <text evidence="2">The sequence shown here is derived from an EMBL/GenBank/DDBJ whole genome shotgun (WGS) entry which is preliminary data.</text>
</comment>
<sequence length="453" mass="51160">MASLLGMGRKTATEALNTIIAKPDWQKKLNNPDIVEKWSKELLEQDSQLPVDMLFSVLRNAKVAYDNKSINALFSSTELYGSQVCNCCCPVCVNPEGSSYGGGYSTNRIETCICDLRIQCRKKYLLDRFTSTVPNLVSLELRQDLLSLFSGACLPHPGTNGRSLDYRHPSFLSFISGLSIVHKPVKLDPHMLFCWLATNALVLPSIDSTSAATSSRSVRMQNEPACIEKLCTLFLTQFERVLDTLYKTKHIKGKRTLDKFQVIIKVQEMVLTPEQPVFPEGSWHLEGTRFEHILATGIHYLEMKNLKPHALSFRIELKDGEDLGYDSAHSFFFTHYGLEQKDEDNGEAELLPLFPLGDLPLAEGDSLVFPNCLHHRVPAVELEDPSQNGSRKIVVFFLVDPAHRILALEDVTNPELSDHQKLSYCELLMFQRQKEIGKWSEAINGRSWSLCEH</sequence>
<evidence type="ECO:0000259" key="1">
    <source>
        <dbReference type="Pfam" id="PF14033"/>
    </source>
</evidence>
<dbReference type="InterPro" id="IPR025340">
    <property type="entry name" value="DUF4246"/>
</dbReference>
<accession>A0ABP0VFF9</accession>
<dbReference type="PANTHER" id="PTHR33119">
    <property type="entry name" value="IFI3P"/>
    <property type="match status" value="1"/>
</dbReference>
<gene>
    <name evidence="2" type="ORF">CSSPJE1EN1_LOCUS28566</name>
</gene>
<dbReference type="InterPro" id="IPR049192">
    <property type="entry name" value="DUF4246_C"/>
</dbReference>
<protein>
    <recommendedName>
        <fullName evidence="1">DUF4246 domain-containing protein</fullName>
    </recommendedName>
</protein>
<reference evidence="2" key="1">
    <citation type="submission" date="2024-02" db="EMBL/GenBank/DDBJ databases">
        <authorList>
            <consortium name="ELIXIR-Norway"/>
            <consortium name="Elixir Norway"/>
        </authorList>
    </citation>
    <scope>NUCLEOTIDE SEQUENCE</scope>
</reference>
<dbReference type="Proteomes" id="UP001497444">
    <property type="component" value="Unassembled WGS sequence"/>
</dbReference>